<evidence type="ECO:0000313" key="2">
    <source>
        <dbReference type="Proteomes" id="UP000633731"/>
    </source>
</evidence>
<dbReference type="Proteomes" id="UP000633731">
    <property type="component" value="Unassembled WGS sequence"/>
</dbReference>
<proteinExistence type="predicted"/>
<sequence>MLKPNQLREALLARVPQLKDHPERLTIALEQGVVACTPAASLSFEYQYPLRITLSESGGDIDPLVVALLLWLRENQPDLMTTPARRENGMVFSSTINGDFTVVILLTERVLVSEDNGALHVTHVPEPLPPEAVSRPWKLYINQQLVSEWPAI</sequence>
<evidence type="ECO:0000313" key="1">
    <source>
        <dbReference type="EMBL" id="MBK4725078.1"/>
    </source>
</evidence>
<name>A0ACC5RKF2_ENTAG</name>
<gene>
    <name evidence="1" type="ORF">JJL49_07560</name>
</gene>
<accession>A0ACC5RKF2</accession>
<organism evidence="1 2">
    <name type="scientific">Enterobacter agglomerans</name>
    <name type="common">Erwinia herbicola</name>
    <name type="synonym">Pantoea agglomerans</name>
    <dbReference type="NCBI Taxonomy" id="549"/>
    <lineage>
        <taxon>Bacteria</taxon>
        <taxon>Pseudomonadati</taxon>
        <taxon>Pseudomonadota</taxon>
        <taxon>Gammaproteobacteria</taxon>
        <taxon>Enterobacterales</taxon>
        <taxon>Erwiniaceae</taxon>
        <taxon>Pantoea</taxon>
        <taxon>Pantoea agglomerans group</taxon>
    </lineage>
</organism>
<protein>
    <submittedName>
        <fullName evidence="1">Phage tail protein</fullName>
    </submittedName>
</protein>
<dbReference type="EMBL" id="JAEOXF010000003">
    <property type="protein sequence ID" value="MBK4725078.1"/>
    <property type="molecule type" value="Genomic_DNA"/>
</dbReference>
<comment type="caution">
    <text evidence="1">The sequence shown here is derived from an EMBL/GenBank/DDBJ whole genome shotgun (WGS) entry which is preliminary data.</text>
</comment>
<reference evidence="1" key="1">
    <citation type="submission" date="2021-01" db="EMBL/GenBank/DDBJ databases">
        <title>Draft genome of Pantoea agglomerans Eh 335.</title>
        <authorList>
            <person name="Emsley S.A."/>
            <person name="Oline D.K."/>
            <person name="Saw J.H."/>
            <person name="Ushijima B."/>
            <person name="Videau P."/>
            <person name="Koyack M.J."/>
        </authorList>
    </citation>
    <scope>NUCLEOTIDE SEQUENCE</scope>
    <source>
        <strain evidence="1">Eh 335</strain>
    </source>
</reference>
<keyword evidence="2" id="KW-1185">Reference proteome</keyword>